<sequence>MSFFQPHPPDGHAKMPIPRLDRPREPPPPKKAPAASQGRVSRACMGCRARKIKCNGKRPKCQNCTESATLCVYMASRKNRLKTFVPLSICSHLPHR</sequence>
<evidence type="ECO:0000256" key="2">
    <source>
        <dbReference type="SAM" id="MobiDB-lite"/>
    </source>
</evidence>
<dbReference type="PROSITE" id="PS00463">
    <property type="entry name" value="ZN2_CY6_FUNGAL_1"/>
    <property type="match status" value="1"/>
</dbReference>
<keyword evidence="5" id="KW-1185">Reference proteome</keyword>
<reference evidence="4" key="1">
    <citation type="journal article" date="2020" name="Stud. Mycol.">
        <title>101 Dothideomycetes genomes: a test case for predicting lifestyles and emergence of pathogens.</title>
        <authorList>
            <person name="Haridas S."/>
            <person name="Albert R."/>
            <person name="Binder M."/>
            <person name="Bloem J."/>
            <person name="Labutti K."/>
            <person name="Salamov A."/>
            <person name="Andreopoulos B."/>
            <person name="Baker S."/>
            <person name="Barry K."/>
            <person name="Bills G."/>
            <person name="Bluhm B."/>
            <person name="Cannon C."/>
            <person name="Castanera R."/>
            <person name="Culley D."/>
            <person name="Daum C."/>
            <person name="Ezra D."/>
            <person name="Gonzalez J."/>
            <person name="Henrissat B."/>
            <person name="Kuo A."/>
            <person name="Liang C."/>
            <person name="Lipzen A."/>
            <person name="Lutzoni F."/>
            <person name="Magnuson J."/>
            <person name="Mondo S."/>
            <person name="Nolan M."/>
            <person name="Ohm R."/>
            <person name="Pangilinan J."/>
            <person name="Park H.-J."/>
            <person name="Ramirez L."/>
            <person name="Alfaro M."/>
            <person name="Sun H."/>
            <person name="Tritt A."/>
            <person name="Yoshinaga Y."/>
            <person name="Zwiers L.-H."/>
            <person name="Turgeon B."/>
            <person name="Goodwin S."/>
            <person name="Spatafora J."/>
            <person name="Crous P."/>
            <person name="Grigoriev I."/>
        </authorList>
    </citation>
    <scope>NUCLEOTIDE SEQUENCE</scope>
    <source>
        <strain evidence="4">CBS 107.79</strain>
    </source>
</reference>
<feature type="compositionally biased region" description="Basic and acidic residues" evidence="2">
    <location>
        <begin position="9"/>
        <end position="28"/>
    </location>
</feature>
<dbReference type="EMBL" id="ML976675">
    <property type="protein sequence ID" value="KAF1974334.1"/>
    <property type="molecule type" value="Genomic_DNA"/>
</dbReference>
<name>A0A6A5VB00_9PLEO</name>
<protein>
    <recommendedName>
        <fullName evidence="3">Zn(2)-C6 fungal-type domain-containing protein</fullName>
    </recommendedName>
</protein>
<dbReference type="AlphaFoldDB" id="A0A6A5VB00"/>
<dbReference type="PROSITE" id="PS50048">
    <property type="entry name" value="ZN2_CY6_FUNGAL_2"/>
    <property type="match status" value="1"/>
</dbReference>
<evidence type="ECO:0000313" key="5">
    <source>
        <dbReference type="Proteomes" id="UP000800036"/>
    </source>
</evidence>
<dbReference type="SMART" id="SM00066">
    <property type="entry name" value="GAL4"/>
    <property type="match status" value="1"/>
</dbReference>
<evidence type="ECO:0000256" key="1">
    <source>
        <dbReference type="ARBA" id="ARBA00023242"/>
    </source>
</evidence>
<proteinExistence type="predicted"/>
<keyword evidence="1" id="KW-0539">Nucleus</keyword>
<dbReference type="InterPro" id="IPR001138">
    <property type="entry name" value="Zn2Cys6_DnaBD"/>
</dbReference>
<dbReference type="GO" id="GO:0008270">
    <property type="term" value="F:zinc ion binding"/>
    <property type="evidence" value="ECO:0007669"/>
    <property type="project" value="InterPro"/>
</dbReference>
<dbReference type="Pfam" id="PF00172">
    <property type="entry name" value="Zn_clus"/>
    <property type="match status" value="1"/>
</dbReference>
<dbReference type="Gene3D" id="4.10.240.10">
    <property type="entry name" value="Zn(2)-C6 fungal-type DNA-binding domain"/>
    <property type="match status" value="1"/>
</dbReference>
<organism evidence="4 5">
    <name type="scientific">Bimuria novae-zelandiae CBS 107.79</name>
    <dbReference type="NCBI Taxonomy" id="1447943"/>
    <lineage>
        <taxon>Eukaryota</taxon>
        <taxon>Fungi</taxon>
        <taxon>Dikarya</taxon>
        <taxon>Ascomycota</taxon>
        <taxon>Pezizomycotina</taxon>
        <taxon>Dothideomycetes</taxon>
        <taxon>Pleosporomycetidae</taxon>
        <taxon>Pleosporales</taxon>
        <taxon>Massarineae</taxon>
        <taxon>Didymosphaeriaceae</taxon>
        <taxon>Bimuria</taxon>
    </lineage>
</organism>
<feature type="region of interest" description="Disordered" evidence="2">
    <location>
        <begin position="1"/>
        <end position="40"/>
    </location>
</feature>
<accession>A0A6A5VB00</accession>
<evidence type="ECO:0000259" key="3">
    <source>
        <dbReference type="PROSITE" id="PS50048"/>
    </source>
</evidence>
<dbReference type="Proteomes" id="UP000800036">
    <property type="component" value="Unassembled WGS sequence"/>
</dbReference>
<dbReference type="InterPro" id="IPR036864">
    <property type="entry name" value="Zn2-C6_fun-type_DNA-bd_sf"/>
</dbReference>
<gene>
    <name evidence="4" type="ORF">BU23DRAFT_553400</name>
</gene>
<dbReference type="CDD" id="cd00067">
    <property type="entry name" value="GAL4"/>
    <property type="match status" value="1"/>
</dbReference>
<feature type="domain" description="Zn(2)-C6 fungal-type" evidence="3">
    <location>
        <begin position="43"/>
        <end position="73"/>
    </location>
</feature>
<dbReference type="InterPro" id="IPR053230">
    <property type="entry name" value="Trans_reg_galc"/>
</dbReference>
<dbReference type="GO" id="GO:0000981">
    <property type="term" value="F:DNA-binding transcription factor activity, RNA polymerase II-specific"/>
    <property type="evidence" value="ECO:0007669"/>
    <property type="project" value="InterPro"/>
</dbReference>
<dbReference type="SUPFAM" id="SSF57701">
    <property type="entry name" value="Zn2/Cys6 DNA-binding domain"/>
    <property type="match status" value="1"/>
</dbReference>
<dbReference type="PANTHER" id="PTHR47654">
    <property type="entry name" value="ZN(II)2CYS6 TRANSCRIPTION FACTOR (EUROFUNG)-RELATED"/>
    <property type="match status" value="1"/>
</dbReference>
<evidence type="ECO:0000313" key="4">
    <source>
        <dbReference type="EMBL" id="KAF1974334.1"/>
    </source>
</evidence>
<dbReference type="OrthoDB" id="10261408at2759"/>